<proteinExistence type="predicted"/>
<sequence>MSGTPGKISGGRALFSLVRDDSAMTGPYTDIPAVSMVAIGMILFCYIVMMAYSSYMSGVYYATTKDDIRAIASIVLHDPAIAFEGHPGVLDAVRMDGVKDHFYPGIGYPGSTVTAVINAGEYSWEFGKEAKGKSISYMLPVSVRLNEARCIPGTLTVTMWEEG</sequence>
<dbReference type="EMBL" id="PGCK01000016">
    <property type="protein sequence ID" value="MCD1296283.1"/>
    <property type="molecule type" value="Genomic_DNA"/>
</dbReference>
<keyword evidence="1" id="KW-0812">Transmembrane</keyword>
<name>A0AAP2RFA3_9EURY</name>
<keyword evidence="1" id="KW-1133">Transmembrane helix</keyword>
<dbReference type="Pfam" id="PF23956">
    <property type="entry name" value="DUF7285"/>
    <property type="match status" value="1"/>
</dbReference>
<comment type="caution">
    <text evidence="2">The sequence shown here is derived from an EMBL/GenBank/DDBJ whole genome shotgun (WGS) entry which is preliminary data.</text>
</comment>
<evidence type="ECO:0000313" key="2">
    <source>
        <dbReference type="EMBL" id="MCD1296283.1"/>
    </source>
</evidence>
<evidence type="ECO:0000256" key="1">
    <source>
        <dbReference type="SAM" id="Phobius"/>
    </source>
</evidence>
<keyword evidence="3" id="KW-1185">Reference proteome</keyword>
<protein>
    <submittedName>
        <fullName evidence="2">Uncharacterized protein</fullName>
    </submittedName>
</protein>
<gene>
    <name evidence="2" type="ORF">CUJ83_14870</name>
</gene>
<feature type="transmembrane region" description="Helical" evidence="1">
    <location>
        <begin position="31"/>
        <end position="52"/>
    </location>
</feature>
<evidence type="ECO:0000313" key="3">
    <source>
        <dbReference type="Proteomes" id="UP001320159"/>
    </source>
</evidence>
<accession>A0AAP2RFA3</accession>
<dbReference type="InterPro" id="IPR055709">
    <property type="entry name" value="DUF7285"/>
</dbReference>
<organism evidence="2 3">
    <name type="scientific">Methanooceanicella nereidis</name>
    <dbReference type="NCBI Taxonomy" id="2052831"/>
    <lineage>
        <taxon>Archaea</taxon>
        <taxon>Methanobacteriati</taxon>
        <taxon>Methanobacteriota</taxon>
        <taxon>Stenosarchaea group</taxon>
        <taxon>Methanomicrobia</taxon>
        <taxon>Methanocellales</taxon>
        <taxon>Methanocellaceae</taxon>
        <taxon>Methanooceanicella</taxon>
    </lineage>
</organism>
<keyword evidence="1" id="KW-0472">Membrane</keyword>
<reference evidence="2 3" key="1">
    <citation type="submission" date="2017-11" db="EMBL/GenBank/DDBJ databases">
        <title>Isolation and Characterization of Family Methanocellaceae Species from Potential Methane Hydrate Area Offshore Southwestern Taiwan.</title>
        <authorList>
            <person name="Zhang W.-L."/>
            <person name="Chen W.-C."/>
            <person name="Lai M.-C."/>
            <person name="Chen S.-C."/>
        </authorList>
    </citation>
    <scope>NUCLEOTIDE SEQUENCE [LARGE SCALE GENOMIC DNA]</scope>
    <source>
        <strain evidence="2 3">CWC-04</strain>
    </source>
</reference>
<dbReference type="AlphaFoldDB" id="A0AAP2RFA3"/>
<dbReference type="Proteomes" id="UP001320159">
    <property type="component" value="Unassembled WGS sequence"/>
</dbReference>